<feature type="repeat" description="WD" evidence="4">
    <location>
        <begin position="155"/>
        <end position="196"/>
    </location>
</feature>
<dbReference type="InterPro" id="IPR001680">
    <property type="entry name" value="WD40_rpt"/>
</dbReference>
<dbReference type="Proteomes" id="UP000007799">
    <property type="component" value="Unassembled WGS sequence"/>
</dbReference>
<protein>
    <submittedName>
        <fullName evidence="5">Uncharacterized protein</fullName>
    </submittedName>
</protein>
<comment type="similarity">
    <text evidence="1">Belongs to the WD repeat WDR48 family.</text>
</comment>
<dbReference type="PROSITE" id="PS50082">
    <property type="entry name" value="WD_REPEATS_2"/>
    <property type="match status" value="5"/>
</dbReference>
<dbReference type="OMA" id="IIRVWHT"/>
<dbReference type="InterPro" id="IPR020472">
    <property type="entry name" value="WD40_PAC1"/>
</dbReference>
<feature type="repeat" description="WD" evidence="4">
    <location>
        <begin position="111"/>
        <end position="152"/>
    </location>
</feature>
<dbReference type="Pfam" id="PF11816">
    <property type="entry name" value="DUF3337"/>
    <property type="match status" value="1"/>
</dbReference>
<keyword evidence="2 4" id="KW-0853">WD repeat</keyword>
<accession>F2U2H0</accession>
<dbReference type="InterPro" id="IPR015943">
    <property type="entry name" value="WD40/YVTN_repeat-like_dom_sf"/>
</dbReference>
<evidence type="ECO:0000256" key="4">
    <source>
        <dbReference type="PROSITE-ProRule" id="PRU00221"/>
    </source>
</evidence>
<dbReference type="KEGG" id="sre:PTSG_02536"/>
<dbReference type="SMART" id="SM00320">
    <property type="entry name" value="WD40"/>
    <property type="match status" value="6"/>
</dbReference>
<keyword evidence="3" id="KW-0677">Repeat</keyword>
<sequence length="656" mass="72762">MASTLSYIIREREEEPGHRFGVNALAVSSDESVLFSAGRDGVVREWTIGPSGDGKEKAGVPKPTYRRCYDQHANWVNDVALCEDLGYVLTASSDHNVKIWDNRRCSLVATLQKHNDFVRAISYSKHAHKFVTGGLDRRLVYWDIERTKVSSDIDMRSHPQSIYACAINPGGTVIATGSTDKMIRLFDPRTKTRVGMLSGHGDMVKALALSPDGRTIVSGSSDQLVKVWDVSSLKCIATVAPHTDSVWALAVDKAFSRVYSGGRDGLVYETNLAAASAGDDDATRLICQTQHRVLGLAVTDASVWVSTTASDITSFSRTETNQETPQSVIPGLPGLVEHHVMRNRRHVLTKDTAGAVAKWDMLTATKIEDCAGADYETEVKRDVDIMRLPSWCTVDTNVGLVTVTLSPGTAFKCRDLVNPNDASDDTSMNFGECVIQALLRTYQEVALASKHRLSHPNDPQSAQELEAHYRDVNFERQLTHNYFSIPHHTPFYFTQHVGGAAVSAVFKPARIRVAMGKVEEAVPDWIRKCLFTPHDALTPPTSSSSITFVMIACHGTPSLAKNRLTCFSYLPVWRVSHYIFEVSTKVNTLVKEHAGKTPQGPEIYDYVEILHGSEVLHRDTHLAYVNFRFGKRDKELELKFRLAHKHRPAISVEDDA</sequence>
<dbReference type="RefSeq" id="XP_004997026.1">
    <property type="nucleotide sequence ID" value="XM_004996969.1"/>
</dbReference>
<feature type="repeat" description="WD" evidence="4">
    <location>
        <begin position="69"/>
        <end position="110"/>
    </location>
</feature>
<dbReference type="PRINTS" id="PR00320">
    <property type="entry name" value="GPROTEINBRPT"/>
</dbReference>
<dbReference type="InParanoid" id="F2U2H0"/>
<evidence type="ECO:0000256" key="2">
    <source>
        <dbReference type="ARBA" id="ARBA00022574"/>
    </source>
</evidence>
<dbReference type="PANTHER" id="PTHR44019:SF8">
    <property type="entry name" value="POC1 CENTRIOLAR PROTEIN HOMOLOG"/>
    <property type="match status" value="1"/>
</dbReference>
<organism evidence="5 6">
    <name type="scientific">Salpingoeca rosetta (strain ATCC 50818 / BSB-021)</name>
    <dbReference type="NCBI Taxonomy" id="946362"/>
    <lineage>
        <taxon>Eukaryota</taxon>
        <taxon>Choanoflagellata</taxon>
        <taxon>Craspedida</taxon>
        <taxon>Salpingoecidae</taxon>
        <taxon>Salpingoeca</taxon>
    </lineage>
</organism>
<dbReference type="OrthoDB" id="2421129at2759"/>
<dbReference type="EMBL" id="GL832959">
    <property type="protein sequence ID" value="EGD81822.1"/>
    <property type="molecule type" value="Genomic_DNA"/>
</dbReference>
<keyword evidence="6" id="KW-1185">Reference proteome</keyword>
<feature type="repeat" description="WD" evidence="4">
    <location>
        <begin position="197"/>
        <end position="238"/>
    </location>
</feature>
<name>F2U2H0_SALR5</name>
<dbReference type="InterPro" id="IPR019775">
    <property type="entry name" value="WD40_repeat_CS"/>
</dbReference>
<dbReference type="PROSITE" id="PS50294">
    <property type="entry name" value="WD_REPEATS_REGION"/>
    <property type="match status" value="5"/>
</dbReference>
<evidence type="ECO:0000313" key="5">
    <source>
        <dbReference type="EMBL" id="EGD81822.1"/>
    </source>
</evidence>
<dbReference type="AlphaFoldDB" id="F2U2H0"/>
<dbReference type="SUPFAM" id="SSF50978">
    <property type="entry name" value="WD40 repeat-like"/>
    <property type="match status" value="1"/>
</dbReference>
<dbReference type="FunCoup" id="F2U2H0">
    <property type="interactions" value="2348"/>
</dbReference>
<dbReference type="Gene3D" id="2.130.10.10">
    <property type="entry name" value="YVTN repeat-like/Quinoprotein amine dehydrogenase"/>
    <property type="match status" value="2"/>
</dbReference>
<dbReference type="eggNOG" id="KOG0308">
    <property type="taxonomic scope" value="Eukaryota"/>
</dbReference>
<proteinExistence type="inferred from homology"/>
<dbReference type="InterPro" id="IPR036322">
    <property type="entry name" value="WD40_repeat_dom_sf"/>
</dbReference>
<gene>
    <name evidence="5" type="ORF">PTSG_02536</name>
</gene>
<dbReference type="InterPro" id="IPR050505">
    <property type="entry name" value="WDR55/POC1"/>
</dbReference>
<reference evidence="5" key="1">
    <citation type="submission" date="2009-08" db="EMBL/GenBank/DDBJ databases">
        <title>Annotation of Salpingoeca rosetta.</title>
        <authorList>
            <consortium name="The Broad Institute Genome Sequencing Platform"/>
            <person name="Russ C."/>
            <person name="Cuomo C."/>
            <person name="Burger G."/>
            <person name="Gray M.W."/>
            <person name="Holland P.W.H."/>
            <person name="King N."/>
            <person name="Lang F.B.F."/>
            <person name="Roger A.J."/>
            <person name="Ruiz-Trillo I."/>
            <person name="Young S.K."/>
            <person name="Zeng Q."/>
            <person name="Gargeya S."/>
            <person name="Alvarado L."/>
            <person name="Berlin A."/>
            <person name="Chapman S.B."/>
            <person name="Chen Z."/>
            <person name="Freedman E."/>
            <person name="Gellesch M."/>
            <person name="Goldberg J."/>
            <person name="Griggs A."/>
            <person name="Gujja S."/>
            <person name="Heilman E."/>
            <person name="Heiman D."/>
            <person name="Howarth C."/>
            <person name="Mehta T."/>
            <person name="Neiman D."/>
            <person name="Pearson M."/>
            <person name="Roberts A."/>
            <person name="Saif S."/>
            <person name="Shea T."/>
            <person name="Shenoy N."/>
            <person name="Sisk P."/>
            <person name="Stolte C."/>
            <person name="Sykes S."/>
            <person name="White J."/>
            <person name="Yandava C."/>
            <person name="Haas B."/>
            <person name="Nusbaum C."/>
            <person name="Birren B."/>
        </authorList>
    </citation>
    <scope>NUCLEOTIDE SEQUENCE</scope>
    <source>
        <strain evidence="5">ATCC 50818</strain>
    </source>
</reference>
<evidence type="ECO:0000313" key="6">
    <source>
        <dbReference type="Proteomes" id="UP000007799"/>
    </source>
</evidence>
<dbReference type="PANTHER" id="PTHR44019">
    <property type="entry name" value="WD REPEAT-CONTAINING PROTEIN 55"/>
    <property type="match status" value="1"/>
</dbReference>
<feature type="repeat" description="WD" evidence="4">
    <location>
        <begin position="15"/>
        <end position="48"/>
    </location>
</feature>
<dbReference type="PROSITE" id="PS00678">
    <property type="entry name" value="WD_REPEATS_1"/>
    <property type="match status" value="1"/>
</dbReference>
<dbReference type="STRING" id="946362.F2U2H0"/>
<dbReference type="CDD" id="cd00200">
    <property type="entry name" value="WD40"/>
    <property type="match status" value="1"/>
</dbReference>
<dbReference type="Pfam" id="PF00400">
    <property type="entry name" value="WD40"/>
    <property type="match status" value="6"/>
</dbReference>
<dbReference type="InterPro" id="IPR021772">
    <property type="entry name" value="WDR48/Bun107"/>
</dbReference>
<evidence type="ECO:0000256" key="1">
    <source>
        <dbReference type="ARBA" id="ARBA00006917"/>
    </source>
</evidence>
<dbReference type="GeneID" id="16077618"/>
<evidence type="ECO:0000256" key="3">
    <source>
        <dbReference type="ARBA" id="ARBA00022737"/>
    </source>
</evidence>